<dbReference type="InterPro" id="IPR001279">
    <property type="entry name" value="Metallo-B-lactamas"/>
</dbReference>
<comment type="caution">
    <text evidence="2">The sequence shown here is derived from an EMBL/GenBank/DDBJ whole genome shotgun (WGS) entry which is preliminary data.</text>
</comment>
<organism evidence="2 3">
    <name type="scientific">Peribacillus simplex</name>
    <dbReference type="NCBI Taxonomy" id="1478"/>
    <lineage>
        <taxon>Bacteria</taxon>
        <taxon>Bacillati</taxon>
        <taxon>Bacillota</taxon>
        <taxon>Bacilli</taxon>
        <taxon>Bacillales</taxon>
        <taxon>Bacillaceae</taxon>
        <taxon>Peribacillus</taxon>
    </lineage>
</organism>
<dbReference type="Proteomes" id="UP000182110">
    <property type="component" value="Unassembled WGS sequence"/>
</dbReference>
<dbReference type="AlphaFoldDB" id="A0AAN2PGC9"/>
<dbReference type="EMBL" id="CCXW01000001">
    <property type="protein sequence ID" value="CEG32115.1"/>
    <property type="molecule type" value="Genomic_DNA"/>
</dbReference>
<name>A0AAN2PGC9_9BACI</name>
<protein>
    <submittedName>
        <fullName evidence="2">Beta-lactamase domain-containing protein</fullName>
    </submittedName>
</protein>
<dbReference type="InterPro" id="IPR048933">
    <property type="entry name" value="B_lactamase-like_C"/>
</dbReference>
<dbReference type="PANTHER" id="PTHR23131:SF4">
    <property type="entry name" value="METALLO-BETA-LACTAMASE SUPERFAMILY POTEIN"/>
    <property type="match status" value="1"/>
</dbReference>
<accession>A0AAN2PGC9</accession>
<reference evidence="2 3" key="1">
    <citation type="journal article" date="2014" name="Genome Announc.">
        <title>Genome Sequence of Bacillus simplex Strain P558, Isolated from a Human Fecal Sample.</title>
        <authorList>
            <person name="Croce O."/>
            <person name="Hugon P."/>
            <person name="Lagier J.C."/>
            <person name="Bibi F."/>
            <person name="Robert C."/>
            <person name="Azhar E.I."/>
            <person name="Raoult D."/>
            <person name="Fournier P.E."/>
        </authorList>
    </citation>
    <scope>NUCLEOTIDE SEQUENCE [LARGE SCALE GENOMIC DNA]</scope>
    <source>
        <strain evidence="2 3">P558</strain>
    </source>
</reference>
<dbReference type="Gene3D" id="3.60.15.10">
    <property type="entry name" value="Ribonuclease Z/Hydroxyacylglutathione hydrolase-like"/>
    <property type="match status" value="1"/>
</dbReference>
<dbReference type="InterPro" id="IPR050662">
    <property type="entry name" value="Sec-metab_biosynth-thioest"/>
</dbReference>
<dbReference type="Pfam" id="PF00753">
    <property type="entry name" value="Lactamase_B"/>
    <property type="match status" value="1"/>
</dbReference>
<feature type="domain" description="Metallo-beta-lactamase" evidence="1">
    <location>
        <begin position="43"/>
        <end position="255"/>
    </location>
</feature>
<evidence type="ECO:0000313" key="2">
    <source>
        <dbReference type="EMBL" id="CEG32115.1"/>
    </source>
</evidence>
<dbReference type="PANTHER" id="PTHR23131">
    <property type="entry name" value="ENDORIBONUCLEASE LACTB2"/>
    <property type="match status" value="1"/>
</dbReference>
<gene>
    <name evidence="2" type="ORF">BN1180_02272</name>
</gene>
<proteinExistence type="predicted"/>
<keyword evidence="3" id="KW-1185">Reference proteome</keyword>
<evidence type="ECO:0000313" key="3">
    <source>
        <dbReference type="Proteomes" id="UP000182110"/>
    </source>
</evidence>
<dbReference type="Pfam" id="PF21221">
    <property type="entry name" value="B_lactamase-like_C"/>
    <property type="match status" value="1"/>
</dbReference>
<sequence length="341" mass="39390">MPFNKGGNRFWEVMIITEPSGNHQQITDYLIRIGIPVPFPMKHVYCYLFRMKEEIVLVDVGFPTEAAKRYWEDVLEELSIKPTDISKIILTHFHPDHTGLIGWMQERTGARVYMSDVEARMIKTVFGGNAKQAEATYELFGKHSVPEPLLTKVRENVLFLSNKVNPLPEIEIFQDTYLDSPEGRWSIKTYGGHAEGHLCFYQETQKIMLIGDVVLNKITPNISLWPNSDQNPLKSYFSTLSQLVEQDVSIAYPAHGTPIVNLAQRAKEIIEHHNERLAVILTILESNKVAYKITEQLFQHKKLTDHQWRFAIAETLAHLEYLVKEKRIQKISHGGMFRYEL</sequence>
<dbReference type="InterPro" id="IPR036866">
    <property type="entry name" value="RibonucZ/Hydroxyglut_hydro"/>
</dbReference>
<evidence type="ECO:0000259" key="1">
    <source>
        <dbReference type="SMART" id="SM00849"/>
    </source>
</evidence>
<dbReference type="SUPFAM" id="SSF56281">
    <property type="entry name" value="Metallo-hydrolase/oxidoreductase"/>
    <property type="match status" value="1"/>
</dbReference>
<dbReference type="CDD" id="cd07725">
    <property type="entry name" value="TTHA1429-like_MBL-fold"/>
    <property type="match status" value="1"/>
</dbReference>
<dbReference type="InterPro" id="IPR036388">
    <property type="entry name" value="WH-like_DNA-bd_sf"/>
</dbReference>
<dbReference type="RefSeq" id="WP_161798626.1">
    <property type="nucleotide sequence ID" value="NZ_CCXW01000001.1"/>
</dbReference>
<dbReference type="SMART" id="SM00849">
    <property type="entry name" value="Lactamase_B"/>
    <property type="match status" value="1"/>
</dbReference>
<dbReference type="Gene3D" id="1.10.10.10">
    <property type="entry name" value="Winged helix-like DNA-binding domain superfamily/Winged helix DNA-binding domain"/>
    <property type="match status" value="1"/>
</dbReference>